<dbReference type="AlphaFoldDB" id="A0AAW2SDC3"/>
<dbReference type="PANTHER" id="PTHR33604:SF1">
    <property type="entry name" value="GLYCOSYLTRANSFERASE FAMILY PROTEIN 2"/>
    <property type="match status" value="1"/>
</dbReference>
<comment type="caution">
    <text evidence="1">The sequence shown here is derived from an EMBL/GenBank/DDBJ whole genome shotgun (WGS) entry which is preliminary data.</text>
</comment>
<gene>
    <name evidence="1" type="ORF">Scaly_0366800</name>
</gene>
<dbReference type="EMBL" id="JACGWM010000002">
    <property type="protein sequence ID" value="KAL0390097.1"/>
    <property type="molecule type" value="Genomic_DNA"/>
</dbReference>
<dbReference type="Gene3D" id="3.90.550.10">
    <property type="entry name" value="Spore Coat Polysaccharide Biosynthesis Protein SpsA, Chain A"/>
    <property type="match status" value="1"/>
</dbReference>
<proteinExistence type="predicted"/>
<dbReference type="PANTHER" id="PTHR33604">
    <property type="entry name" value="OSJNBA0004B13.7 PROTEIN"/>
    <property type="match status" value="1"/>
</dbReference>
<reference evidence="1" key="1">
    <citation type="submission" date="2020-06" db="EMBL/GenBank/DDBJ databases">
        <authorList>
            <person name="Li T."/>
            <person name="Hu X."/>
            <person name="Zhang T."/>
            <person name="Song X."/>
            <person name="Zhang H."/>
            <person name="Dai N."/>
            <person name="Sheng W."/>
            <person name="Hou X."/>
            <person name="Wei L."/>
        </authorList>
    </citation>
    <scope>NUCLEOTIDE SEQUENCE</scope>
    <source>
        <strain evidence="1">KEN8</strain>
        <tissue evidence="1">Leaf</tissue>
    </source>
</reference>
<reference evidence="1" key="2">
    <citation type="journal article" date="2024" name="Plant">
        <title>Genomic evolution and insights into agronomic trait innovations of Sesamum species.</title>
        <authorList>
            <person name="Miao H."/>
            <person name="Wang L."/>
            <person name="Qu L."/>
            <person name="Liu H."/>
            <person name="Sun Y."/>
            <person name="Le M."/>
            <person name="Wang Q."/>
            <person name="Wei S."/>
            <person name="Zheng Y."/>
            <person name="Lin W."/>
            <person name="Duan Y."/>
            <person name="Cao H."/>
            <person name="Xiong S."/>
            <person name="Wang X."/>
            <person name="Wei L."/>
            <person name="Li C."/>
            <person name="Ma Q."/>
            <person name="Ju M."/>
            <person name="Zhao R."/>
            <person name="Li G."/>
            <person name="Mu C."/>
            <person name="Tian Q."/>
            <person name="Mei H."/>
            <person name="Zhang T."/>
            <person name="Gao T."/>
            <person name="Zhang H."/>
        </authorList>
    </citation>
    <scope>NUCLEOTIDE SEQUENCE</scope>
    <source>
        <strain evidence="1">KEN8</strain>
    </source>
</reference>
<evidence type="ECO:0000313" key="1">
    <source>
        <dbReference type="EMBL" id="KAL0390097.1"/>
    </source>
</evidence>
<dbReference type="InterPro" id="IPR029044">
    <property type="entry name" value="Nucleotide-diphossugar_trans"/>
</dbReference>
<dbReference type="SUPFAM" id="SSF53448">
    <property type="entry name" value="Nucleotide-diphospho-sugar transferases"/>
    <property type="match status" value="1"/>
</dbReference>
<accession>A0AAW2SDC3</accession>
<sequence>MAKAVCNERRFKIFDLGNRCSIRDFKLRESLKMASETNENGSALVLLPRASVPKALWMADLRSTALPNWNRMRLSVSIITQNRAHSLTRLLKSLSNAYYLGDEVPITFNMDSKVDAATLKLVNSFDWPHGPKILRRRIIQGGLIRAVSESWYPSSDDDFGLLLEDDIEVSPYYYLWIKYALLAYHYDPQVSLPELSSISLYTPRLVEVVKERPKWNATEYFKRIHPNTPYLHSYPAVGEQFSSQNTGGSSMST</sequence>
<name>A0AAW2SDC3_9LAMI</name>
<organism evidence="1">
    <name type="scientific">Sesamum calycinum</name>
    <dbReference type="NCBI Taxonomy" id="2727403"/>
    <lineage>
        <taxon>Eukaryota</taxon>
        <taxon>Viridiplantae</taxon>
        <taxon>Streptophyta</taxon>
        <taxon>Embryophyta</taxon>
        <taxon>Tracheophyta</taxon>
        <taxon>Spermatophyta</taxon>
        <taxon>Magnoliopsida</taxon>
        <taxon>eudicotyledons</taxon>
        <taxon>Gunneridae</taxon>
        <taxon>Pentapetalae</taxon>
        <taxon>asterids</taxon>
        <taxon>lamiids</taxon>
        <taxon>Lamiales</taxon>
        <taxon>Pedaliaceae</taxon>
        <taxon>Sesamum</taxon>
    </lineage>
</organism>
<protein>
    <submittedName>
        <fullName evidence="1">Uncharacterized protein</fullName>
    </submittedName>
</protein>